<accession>X1BZG7</accession>
<sequence length="55" mass="6179">MIDHAKTLDQVVKAAKAMLPEKSKADKILREIQRQEKKDMVQPASNTSGDTEPEE</sequence>
<name>X1BZG7_9ZZZZ</name>
<feature type="region of interest" description="Disordered" evidence="1">
    <location>
        <begin position="33"/>
        <end position="55"/>
    </location>
</feature>
<proteinExistence type="predicted"/>
<evidence type="ECO:0000256" key="1">
    <source>
        <dbReference type="SAM" id="MobiDB-lite"/>
    </source>
</evidence>
<evidence type="ECO:0000313" key="2">
    <source>
        <dbReference type="EMBL" id="GAG89603.1"/>
    </source>
</evidence>
<protein>
    <submittedName>
        <fullName evidence="2">Uncharacterized protein</fullName>
    </submittedName>
</protein>
<reference evidence="2" key="1">
    <citation type="journal article" date="2014" name="Front. Microbiol.">
        <title>High frequency of phylogenetically diverse reductive dehalogenase-homologous genes in deep subseafloor sedimentary metagenomes.</title>
        <authorList>
            <person name="Kawai M."/>
            <person name="Futagami T."/>
            <person name="Toyoda A."/>
            <person name="Takaki Y."/>
            <person name="Nishi S."/>
            <person name="Hori S."/>
            <person name="Arai W."/>
            <person name="Tsubouchi T."/>
            <person name="Morono Y."/>
            <person name="Uchiyama I."/>
            <person name="Ito T."/>
            <person name="Fujiyama A."/>
            <person name="Inagaki F."/>
            <person name="Takami H."/>
        </authorList>
    </citation>
    <scope>NUCLEOTIDE SEQUENCE</scope>
    <source>
        <strain evidence="2">Expedition CK06-06</strain>
    </source>
</reference>
<feature type="compositionally biased region" description="Polar residues" evidence="1">
    <location>
        <begin position="43"/>
        <end position="55"/>
    </location>
</feature>
<dbReference type="EMBL" id="BART01010588">
    <property type="protein sequence ID" value="GAG89603.1"/>
    <property type="molecule type" value="Genomic_DNA"/>
</dbReference>
<gene>
    <name evidence="2" type="ORF">S01H4_22951</name>
</gene>
<comment type="caution">
    <text evidence="2">The sequence shown here is derived from an EMBL/GenBank/DDBJ whole genome shotgun (WGS) entry which is preliminary data.</text>
</comment>
<organism evidence="2">
    <name type="scientific">marine sediment metagenome</name>
    <dbReference type="NCBI Taxonomy" id="412755"/>
    <lineage>
        <taxon>unclassified sequences</taxon>
        <taxon>metagenomes</taxon>
        <taxon>ecological metagenomes</taxon>
    </lineage>
</organism>
<dbReference type="AlphaFoldDB" id="X1BZG7"/>